<dbReference type="RefSeq" id="WP_319155770.1">
    <property type="nucleotide sequence ID" value="NZ_CP138359.1"/>
</dbReference>
<evidence type="ECO:0000259" key="3">
    <source>
        <dbReference type="Pfam" id="PF10081"/>
    </source>
</evidence>
<feature type="domain" description="Alpha/beta-hydrolase catalytic" evidence="3">
    <location>
        <begin position="280"/>
        <end position="568"/>
    </location>
</feature>
<feature type="transmembrane region" description="Helical" evidence="2">
    <location>
        <begin position="179"/>
        <end position="201"/>
    </location>
</feature>
<reference evidence="6" key="1">
    <citation type="submission" date="2023-11" db="EMBL/GenBank/DDBJ databases">
        <authorList>
            <person name="Helweg L.P."/>
            <person name="Kiel A."/>
            <person name="Hitz F."/>
            <person name="Ruckert-Reed C."/>
            <person name="Busche T."/>
            <person name="Kaltschmidt B."/>
            <person name="Kaltschmidt C."/>
        </authorList>
    </citation>
    <scope>NUCLEOTIDE SEQUENCE [LARGE SCALE GENOMIC DNA]</scope>
    <source>
        <strain evidence="6">4.1</strain>
    </source>
</reference>
<evidence type="ECO:0000313" key="5">
    <source>
        <dbReference type="EMBL" id="WPF81363.1"/>
    </source>
</evidence>
<feature type="region of interest" description="Disordered" evidence="1">
    <location>
        <begin position="216"/>
        <end position="236"/>
    </location>
</feature>
<organism evidence="5 6">
    <name type="scientific">Sanguibacter biliveldensis</name>
    <dbReference type="NCBI Taxonomy" id="3030830"/>
    <lineage>
        <taxon>Bacteria</taxon>
        <taxon>Bacillati</taxon>
        <taxon>Actinomycetota</taxon>
        <taxon>Actinomycetes</taxon>
        <taxon>Micrococcales</taxon>
        <taxon>Sanguibacteraceae</taxon>
        <taxon>Sanguibacter</taxon>
    </lineage>
</organism>
<dbReference type="InterPro" id="IPR027787">
    <property type="entry name" value="Alpha/beta-hydrolase_catalytic"/>
</dbReference>
<feature type="transmembrane region" description="Helical" evidence="2">
    <location>
        <begin position="59"/>
        <end position="78"/>
    </location>
</feature>
<feature type="transmembrane region" description="Helical" evidence="2">
    <location>
        <begin position="99"/>
        <end position="118"/>
    </location>
</feature>
<dbReference type="Pfam" id="PF15420">
    <property type="entry name" value="Abhydrolase_9_N"/>
    <property type="match status" value="1"/>
</dbReference>
<evidence type="ECO:0000259" key="4">
    <source>
        <dbReference type="Pfam" id="PF15420"/>
    </source>
</evidence>
<protein>
    <submittedName>
        <fullName evidence="5">Alpha/beta-hydrolase family protein</fullName>
    </submittedName>
</protein>
<name>A0AAF1C3T7_9MICO</name>
<gene>
    <name evidence="5" type="ORF">SANBI_002653</name>
</gene>
<evidence type="ECO:0000313" key="6">
    <source>
        <dbReference type="Proteomes" id="UP001304340"/>
    </source>
</evidence>
<dbReference type="AlphaFoldDB" id="A0AAF1C3T7"/>
<dbReference type="KEGG" id="sbil:SANBI_002653"/>
<keyword evidence="6" id="KW-1185">Reference proteome</keyword>
<evidence type="ECO:0000256" key="1">
    <source>
        <dbReference type="SAM" id="MobiDB-lite"/>
    </source>
</evidence>
<keyword evidence="2" id="KW-0472">Membrane</keyword>
<keyword evidence="2" id="KW-0812">Transmembrane</keyword>
<dbReference type="Proteomes" id="UP001304340">
    <property type="component" value="Chromosome"/>
</dbReference>
<feature type="transmembrane region" description="Helical" evidence="2">
    <location>
        <begin position="138"/>
        <end position="158"/>
    </location>
</feature>
<sequence>MEPSAGRPQHGADPAERPRGLRLRLESFARRFSPTGLVLALTCYCISMTPSLIPRGWLFQGLLTGLSMIAGYAAGAFLGWVTRRLGFHARWDAGTTRTLWFVLAGLTAVLVPWFLVLASRWQGDLRALFGIEATPESHVMLVVLLGVGLALVLLLVARGLRWCSRRAGDLLGRWVPARVARLVGTVAVTVVAVLLVNGTLINGAMTALKNISAATDAGTPDGAVEPTSPLRSGSPESVVDWDDLGFQGRGFVSSGPSVEQIADFAAGGDVVAADDVVEPIRVYAGLQSAEDIDAVAALVVDELDRTDAWDREILVVATTTGTGWVDPSMSQTLEYMHGGDTAIAAMQYSYLPSWVSFLSDRDTPPAAGKALYEAVYDAWLEQPEDSRPFLVAYGLSLGSFGAQGAFSGLQDMTERTQGALFVGTPSFTPNWAYFTKNRDPGSLEYSPVYEGGRQVRFGTEPGSGANVWDIPGTWEEPRVVYLQHASDAVIWWSLDVLWREPDWVSEPGPDRLEMTWVPVVTFWQVTFDMFVAGNVPQGHGHSYHLAYSDGLAALGAPEGWDDADTARLKELMSGVPDES</sequence>
<feature type="domain" description="Alpha/beta-hydrolase N-terminal" evidence="4">
    <location>
        <begin position="48"/>
        <end position="256"/>
    </location>
</feature>
<keyword evidence="2" id="KW-1133">Transmembrane helix</keyword>
<dbReference type="EMBL" id="CP138359">
    <property type="protein sequence ID" value="WPF81363.1"/>
    <property type="molecule type" value="Genomic_DNA"/>
</dbReference>
<dbReference type="Pfam" id="PF10081">
    <property type="entry name" value="Abhydrolase_9"/>
    <property type="match status" value="1"/>
</dbReference>
<accession>A0AAF1C3T7</accession>
<evidence type="ECO:0000256" key="2">
    <source>
        <dbReference type="SAM" id="Phobius"/>
    </source>
</evidence>
<feature type="transmembrane region" description="Helical" evidence="2">
    <location>
        <begin position="32"/>
        <end position="53"/>
    </location>
</feature>
<dbReference type="InterPro" id="IPR027788">
    <property type="entry name" value="Alpha/beta-hydrolase_N_dom"/>
</dbReference>
<proteinExistence type="predicted"/>